<sequence>MMHNLYSMMSTCVYLCYIFKHTTVLYMFKVIKPILCDEVCGIFAVNDLFFPRHPLNCNSPTARFVMTVCQDNKKKPSHCSAVPILFCS</sequence>
<protein>
    <recommendedName>
        <fullName evidence="3">Secreted protein</fullName>
    </recommendedName>
</protein>
<evidence type="ECO:0008006" key="3">
    <source>
        <dbReference type="Google" id="ProtNLM"/>
    </source>
</evidence>
<dbReference type="AlphaFoldDB" id="A0AAV7D7X5"/>
<reference evidence="1" key="1">
    <citation type="thesis" date="2020" institute="ProQuest LLC" country="789 East Eisenhower Parkway, Ann Arbor, MI, USA">
        <title>Comparative Genomics and Chromosome Evolution.</title>
        <authorList>
            <person name="Mudd A.B."/>
        </authorList>
    </citation>
    <scope>NUCLEOTIDE SEQUENCE</scope>
    <source>
        <strain evidence="1">237g6f4</strain>
        <tissue evidence="1">Blood</tissue>
    </source>
</reference>
<keyword evidence="2" id="KW-1185">Reference proteome</keyword>
<comment type="caution">
    <text evidence="1">The sequence shown here is derived from an EMBL/GenBank/DDBJ whole genome shotgun (WGS) entry which is preliminary data.</text>
</comment>
<gene>
    <name evidence="1" type="ORF">GDO81_000778</name>
</gene>
<name>A0AAV7D7X5_ENGPU</name>
<proteinExistence type="predicted"/>
<dbReference type="EMBL" id="WNYA01000001">
    <property type="protein sequence ID" value="KAG8593276.1"/>
    <property type="molecule type" value="Genomic_DNA"/>
</dbReference>
<accession>A0AAV7D7X5</accession>
<evidence type="ECO:0000313" key="1">
    <source>
        <dbReference type="EMBL" id="KAG8593276.1"/>
    </source>
</evidence>
<evidence type="ECO:0000313" key="2">
    <source>
        <dbReference type="Proteomes" id="UP000824782"/>
    </source>
</evidence>
<organism evidence="1 2">
    <name type="scientific">Engystomops pustulosus</name>
    <name type="common">Tungara frog</name>
    <name type="synonym">Physalaemus pustulosus</name>
    <dbReference type="NCBI Taxonomy" id="76066"/>
    <lineage>
        <taxon>Eukaryota</taxon>
        <taxon>Metazoa</taxon>
        <taxon>Chordata</taxon>
        <taxon>Craniata</taxon>
        <taxon>Vertebrata</taxon>
        <taxon>Euteleostomi</taxon>
        <taxon>Amphibia</taxon>
        <taxon>Batrachia</taxon>
        <taxon>Anura</taxon>
        <taxon>Neobatrachia</taxon>
        <taxon>Hyloidea</taxon>
        <taxon>Leptodactylidae</taxon>
        <taxon>Leiuperinae</taxon>
        <taxon>Engystomops</taxon>
    </lineage>
</organism>
<dbReference type="Proteomes" id="UP000824782">
    <property type="component" value="Unassembled WGS sequence"/>
</dbReference>